<evidence type="ECO:0000256" key="6">
    <source>
        <dbReference type="ARBA" id="ARBA00022917"/>
    </source>
</evidence>
<dbReference type="PRINTS" id="PR00987">
    <property type="entry name" value="TRNASYNTHGLU"/>
</dbReference>
<protein>
    <recommendedName>
        <fullName evidence="8">Glutamate--tRNA ligase</fullName>
        <ecNumber evidence="8">6.1.1.17</ecNumber>
    </recommendedName>
    <alternativeName>
        <fullName evidence="8">Glutamyl-tRNA synthetase</fullName>
        <shortName evidence="8">GluRS</shortName>
    </alternativeName>
</protein>
<evidence type="ECO:0000259" key="10">
    <source>
        <dbReference type="Pfam" id="PF19269"/>
    </source>
</evidence>
<feature type="domain" description="Aminoacyl-tRNA synthetase class I anticodon-binding" evidence="10">
    <location>
        <begin position="335"/>
        <end position="447"/>
    </location>
</feature>
<feature type="short sequence motif" description="'HIGH' region" evidence="8">
    <location>
        <begin position="9"/>
        <end position="19"/>
    </location>
</feature>
<dbReference type="Pfam" id="PF19269">
    <property type="entry name" value="Anticodon_2"/>
    <property type="match status" value="1"/>
</dbReference>
<dbReference type="EMBL" id="JAVRHS010000001">
    <property type="protein sequence ID" value="MDT0574656.1"/>
    <property type="molecule type" value="Genomic_DNA"/>
</dbReference>
<evidence type="ECO:0000259" key="9">
    <source>
        <dbReference type="Pfam" id="PF00749"/>
    </source>
</evidence>
<keyword evidence="6 8" id="KW-0648">Protein biosynthesis</keyword>
<evidence type="ECO:0000256" key="5">
    <source>
        <dbReference type="ARBA" id="ARBA00022840"/>
    </source>
</evidence>
<comment type="function">
    <text evidence="8">Catalyzes the attachment of glutamate to tRNA(Glu) in a two-step reaction: glutamate is first activated by ATP to form Glu-AMP and then transferred to the acceptor end of tRNA(Glu).</text>
</comment>
<evidence type="ECO:0000256" key="2">
    <source>
        <dbReference type="ARBA" id="ARBA00022490"/>
    </source>
</evidence>
<keyword evidence="5 8" id="KW-0067">ATP-binding</keyword>
<dbReference type="InterPro" id="IPR008925">
    <property type="entry name" value="aa_tRNA-synth_I_cd-bd_sf"/>
</dbReference>
<feature type="binding site" evidence="8">
    <location>
        <position position="243"/>
    </location>
    <ligand>
        <name>ATP</name>
        <dbReference type="ChEBI" id="CHEBI:30616"/>
    </ligand>
</feature>
<dbReference type="SUPFAM" id="SSF52374">
    <property type="entry name" value="Nucleotidylyl transferase"/>
    <property type="match status" value="1"/>
</dbReference>
<accession>A0ABU2ZEM2</accession>
<dbReference type="Pfam" id="PF00749">
    <property type="entry name" value="tRNA-synt_1c"/>
    <property type="match status" value="1"/>
</dbReference>
<dbReference type="InterPro" id="IPR045462">
    <property type="entry name" value="aa-tRNA-synth_I_cd-bd"/>
</dbReference>
<dbReference type="InterPro" id="IPR000924">
    <property type="entry name" value="Glu/Gln-tRNA-synth"/>
</dbReference>
<dbReference type="InterPro" id="IPR014729">
    <property type="entry name" value="Rossmann-like_a/b/a_fold"/>
</dbReference>
<comment type="similarity">
    <text evidence="1 8">Belongs to the class-I aminoacyl-tRNA synthetase family. Glutamate--tRNA ligase type 1 subfamily.</text>
</comment>
<comment type="subcellular location">
    <subcellularLocation>
        <location evidence="8">Cytoplasm</location>
    </subcellularLocation>
</comment>
<dbReference type="Gene3D" id="3.40.50.620">
    <property type="entry name" value="HUPs"/>
    <property type="match status" value="1"/>
</dbReference>
<keyword evidence="4 8" id="KW-0547">Nucleotide-binding</keyword>
<dbReference type="Gene3D" id="1.10.10.350">
    <property type="match status" value="1"/>
</dbReference>
<gene>
    <name evidence="8 11" type="primary">gltX</name>
    <name evidence="11" type="ORF">RM533_00495</name>
</gene>
<keyword evidence="2 8" id="KW-0963">Cytoplasm</keyword>
<evidence type="ECO:0000256" key="7">
    <source>
        <dbReference type="ARBA" id="ARBA00023146"/>
    </source>
</evidence>
<keyword evidence="3 8" id="KW-0436">Ligase</keyword>
<evidence type="ECO:0000313" key="12">
    <source>
        <dbReference type="Proteomes" id="UP001259803"/>
    </source>
</evidence>
<dbReference type="NCBIfam" id="TIGR00464">
    <property type="entry name" value="gltX_bact"/>
    <property type="match status" value="1"/>
</dbReference>
<evidence type="ECO:0000256" key="3">
    <source>
        <dbReference type="ARBA" id="ARBA00022598"/>
    </source>
</evidence>
<dbReference type="InterPro" id="IPR020751">
    <property type="entry name" value="aa-tRNA-synth_I_codon-bd_sub2"/>
</dbReference>
<comment type="caution">
    <text evidence="8">Lacks conserved residue(s) required for the propagation of feature annotation.</text>
</comment>
<dbReference type="PANTHER" id="PTHR43311:SF2">
    <property type="entry name" value="GLUTAMATE--TRNA LIGASE, MITOCHONDRIAL-RELATED"/>
    <property type="match status" value="1"/>
</dbReference>
<name>A0ABU2ZEM2_9SPHN</name>
<evidence type="ECO:0000256" key="8">
    <source>
        <dbReference type="HAMAP-Rule" id="MF_00022"/>
    </source>
</evidence>
<dbReference type="HAMAP" id="MF_00022">
    <property type="entry name" value="Glu_tRNA_synth_type1"/>
    <property type="match status" value="1"/>
</dbReference>
<keyword evidence="12" id="KW-1185">Reference proteome</keyword>
<organism evidence="11 12">
    <name type="scientific">Croceicoccus esteveae</name>
    <dbReference type="NCBI Taxonomy" id="3075597"/>
    <lineage>
        <taxon>Bacteria</taxon>
        <taxon>Pseudomonadati</taxon>
        <taxon>Pseudomonadota</taxon>
        <taxon>Alphaproteobacteria</taxon>
        <taxon>Sphingomonadales</taxon>
        <taxon>Erythrobacteraceae</taxon>
        <taxon>Croceicoccus</taxon>
    </lineage>
</organism>
<proteinExistence type="inferred from homology"/>
<evidence type="ECO:0000313" key="11">
    <source>
        <dbReference type="EMBL" id="MDT0574656.1"/>
    </source>
</evidence>
<dbReference type="SUPFAM" id="SSF48163">
    <property type="entry name" value="An anticodon-binding domain of class I aminoacyl-tRNA synthetases"/>
    <property type="match status" value="1"/>
</dbReference>
<feature type="short sequence motif" description="'KMSKS' region" evidence="8">
    <location>
        <begin position="240"/>
        <end position="244"/>
    </location>
</feature>
<dbReference type="PANTHER" id="PTHR43311">
    <property type="entry name" value="GLUTAMATE--TRNA LIGASE"/>
    <property type="match status" value="1"/>
</dbReference>
<keyword evidence="7 8" id="KW-0030">Aminoacyl-tRNA synthetase</keyword>
<evidence type="ECO:0000256" key="1">
    <source>
        <dbReference type="ARBA" id="ARBA00007894"/>
    </source>
</evidence>
<dbReference type="GO" id="GO:0004818">
    <property type="term" value="F:glutamate-tRNA ligase activity"/>
    <property type="evidence" value="ECO:0007669"/>
    <property type="project" value="UniProtKB-EC"/>
</dbReference>
<comment type="caution">
    <text evidence="11">The sequence shown here is derived from an EMBL/GenBank/DDBJ whole genome shotgun (WGS) entry which is preliminary data.</text>
</comment>
<reference evidence="11 12" key="1">
    <citation type="submission" date="2023-09" db="EMBL/GenBank/DDBJ databases">
        <authorList>
            <person name="Rey-Velasco X."/>
        </authorList>
    </citation>
    <scope>NUCLEOTIDE SEQUENCE [LARGE SCALE GENOMIC DNA]</scope>
    <source>
        <strain evidence="11 12">F390</strain>
    </source>
</reference>
<comment type="catalytic activity">
    <reaction evidence="8">
        <text>tRNA(Glu) + L-glutamate + ATP = L-glutamyl-tRNA(Glu) + AMP + diphosphate</text>
        <dbReference type="Rhea" id="RHEA:23540"/>
        <dbReference type="Rhea" id="RHEA-COMP:9663"/>
        <dbReference type="Rhea" id="RHEA-COMP:9680"/>
        <dbReference type="ChEBI" id="CHEBI:29985"/>
        <dbReference type="ChEBI" id="CHEBI:30616"/>
        <dbReference type="ChEBI" id="CHEBI:33019"/>
        <dbReference type="ChEBI" id="CHEBI:78442"/>
        <dbReference type="ChEBI" id="CHEBI:78520"/>
        <dbReference type="ChEBI" id="CHEBI:456215"/>
        <dbReference type="EC" id="6.1.1.17"/>
    </reaction>
</comment>
<dbReference type="EC" id="6.1.1.17" evidence="8"/>
<evidence type="ECO:0000256" key="4">
    <source>
        <dbReference type="ARBA" id="ARBA00022741"/>
    </source>
</evidence>
<comment type="subunit">
    <text evidence="8">Monomer.</text>
</comment>
<dbReference type="InterPro" id="IPR004527">
    <property type="entry name" value="Glu-tRNA-ligase_bac/mito"/>
</dbReference>
<dbReference type="InterPro" id="IPR049940">
    <property type="entry name" value="GluQ/Sye"/>
</dbReference>
<dbReference type="InterPro" id="IPR020058">
    <property type="entry name" value="Glu/Gln-tRNA-synth_Ib_cat-dom"/>
</dbReference>
<dbReference type="PROSITE" id="PS00178">
    <property type="entry name" value="AA_TRNA_LIGASE_I"/>
    <property type="match status" value="1"/>
</dbReference>
<dbReference type="InterPro" id="IPR001412">
    <property type="entry name" value="aa-tRNA-synth_I_CS"/>
</dbReference>
<sequence length="449" mass="49281">MTTITRFAPSPTGRLHVGNIRTALHNLLLARRSGGTFLLRVDDTDGERSEERFVDAIRTDLAWLGLQPDGEVRQSLRLDLYDAAFQRLVEAGRVYRAYETAQELELKRKVLLGRGLPPTYDRSALALTQRDHAAFAEQGVAPHWRFHLDHAEAITWDDGIRGPQAFDADSLSDPVIRRADGSWLYMLPSVVDDIELAVTDVLRGEDHVTNTAVQVQMFTALGAAPPRFAHEALLTGSEGKLSKRLGSLGVDALREQGLEPAAVLSVLARIGTSQPVVAQTDIGAMAASFDLASFGRAPARFDETELLRMNAQLVHAMPFGEVQERLPAELDEEAWLAIRPNLRTVAEAADWSLVITGPVTVTAFADELSEQDRAYLDKAAETLAGLVWSKDVWTRLTDEMKAQTDRKGKGLFLPLRLALTGMTHGPDMGALLPLIGQSQAVERLRAASR</sequence>
<dbReference type="Proteomes" id="UP001259803">
    <property type="component" value="Unassembled WGS sequence"/>
</dbReference>
<dbReference type="RefSeq" id="WP_311339229.1">
    <property type="nucleotide sequence ID" value="NZ_JAVRHS010000001.1"/>
</dbReference>
<feature type="domain" description="Glutamyl/glutaminyl-tRNA synthetase class Ib catalytic" evidence="9">
    <location>
        <begin position="5"/>
        <end position="274"/>
    </location>
</feature>